<dbReference type="InterPro" id="IPR051533">
    <property type="entry name" value="WaaL-like"/>
</dbReference>
<dbReference type="PANTHER" id="PTHR37422:SF13">
    <property type="entry name" value="LIPOPOLYSACCHARIDE BIOSYNTHESIS PROTEIN PA4999-RELATED"/>
    <property type="match status" value="1"/>
</dbReference>
<keyword evidence="2 5" id="KW-0812">Transmembrane</keyword>
<dbReference type="AlphaFoldDB" id="A0A0S4L181"/>
<feature type="transmembrane region" description="Helical" evidence="5">
    <location>
        <begin position="316"/>
        <end position="337"/>
    </location>
</feature>
<evidence type="ECO:0000313" key="8">
    <source>
        <dbReference type="Proteomes" id="UP000198736"/>
    </source>
</evidence>
<evidence type="ECO:0000313" key="7">
    <source>
        <dbReference type="EMBL" id="CUS31420.1"/>
    </source>
</evidence>
<dbReference type="STRING" id="1742973.COMA2_10093"/>
<protein>
    <recommendedName>
        <fullName evidence="6">O-antigen ligase-related domain-containing protein</fullName>
    </recommendedName>
</protein>
<evidence type="ECO:0000256" key="1">
    <source>
        <dbReference type="ARBA" id="ARBA00004141"/>
    </source>
</evidence>
<feature type="transmembrane region" description="Helical" evidence="5">
    <location>
        <begin position="186"/>
        <end position="207"/>
    </location>
</feature>
<feature type="transmembrane region" description="Helical" evidence="5">
    <location>
        <begin position="278"/>
        <end position="310"/>
    </location>
</feature>
<gene>
    <name evidence="7" type="ORF">COMA2_10093</name>
</gene>
<dbReference type="PANTHER" id="PTHR37422">
    <property type="entry name" value="TEICHURONIC ACID BIOSYNTHESIS PROTEIN TUAE"/>
    <property type="match status" value="1"/>
</dbReference>
<evidence type="ECO:0000256" key="5">
    <source>
        <dbReference type="SAM" id="Phobius"/>
    </source>
</evidence>
<dbReference type="Pfam" id="PF04932">
    <property type="entry name" value="Wzy_C"/>
    <property type="match status" value="1"/>
</dbReference>
<keyword evidence="8" id="KW-1185">Reference proteome</keyword>
<feature type="domain" description="O-antigen ligase-related" evidence="6">
    <location>
        <begin position="284"/>
        <end position="410"/>
    </location>
</feature>
<dbReference type="RefSeq" id="WP_090893652.1">
    <property type="nucleotide sequence ID" value="NZ_CZPZ01000001.1"/>
</dbReference>
<feature type="transmembrane region" description="Helical" evidence="5">
    <location>
        <begin position="83"/>
        <end position="112"/>
    </location>
</feature>
<keyword evidence="3 5" id="KW-1133">Transmembrane helix</keyword>
<name>A0A0S4L181_9BACT</name>
<evidence type="ECO:0000256" key="3">
    <source>
        <dbReference type="ARBA" id="ARBA00022989"/>
    </source>
</evidence>
<evidence type="ECO:0000259" key="6">
    <source>
        <dbReference type="Pfam" id="PF04932"/>
    </source>
</evidence>
<feature type="transmembrane region" description="Helical" evidence="5">
    <location>
        <begin position="132"/>
        <end position="160"/>
    </location>
</feature>
<keyword evidence="4 5" id="KW-0472">Membrane</keyword>
<accession>A0A0S4L181</accession>
<dbReference type="InterPro" id="IPR007016">
    <property type="entry name" value="O-antigen_ligase-rel_domated"/>
</dbReference>
<dbReference type="Proteomes" id="UP000198736">
    <property type="component" value="Unassembled WGS sequence"/>
</dbReference>
<evidence type="ECO:0000256" key="2">
    <source>
        <dbReference type="ARBA" id="ARBA00022692"/>
    </source>
</evidence>
<dbReference type="OrthoDB" id="871774at2"/>
<feature type="transmembrane region" description="Helical" evidence="5">
    <location>
        <begin position="47"/>
        <end position="76"/>
    </location>
</feature>
<evidence type="ECO:0000256" key="4">
    <source>
        <dbReference type="ARBA" id="ARBA00023136"/>
    </source>
</evidence>
<dbReference type="GO" id="GO:0016020">
    <property type="term" value="C:membrane"/>
    <property type="evidence" value="ECO:0007669"/>
    <property type="project" value="UniProtKB-SubCell"/>
</dbReference>
<comment type="subcellular location">
    <subcellularLocation>
        <location evidence="1">Membrane</location>
        <topology evidence="1">Multi-pass membrane protein</topology>
    </subcellularLocation>
</comment>
<organism evidence="7 8">
    <name type="scientific">Candidatus Nitrospira nitrificans</name>
    <dbReference type="NCBI Taxonomy" id="1742973"/>
    <lineage>
        <taxon>Bacteria</taxon>
        <taxon>Pseudomonadati</taxon>
        <taxon>Nitrospirota</taxon>
        <taxon>Nitrospiria</taxon>
        <taxon>Nitrospirales</taxon>
        <taxon>Nitrospiraceae</taxon>
        <taxon>Nitrospira</taxon>
    </lineage>
</organism>
<dbReference type="EMBL" id="CZPZ01000001">
    <property type="protein sequence ID" value="CUS31420.1"/>
    <property type="molecule type" value="Genomic_DNA"/>
</dbReference>
<feature type="transmembrane region" description="Helical" evidence="5">
    <location>
        <begin position="397"/>
        <end position="420"/>
    </location>
</feature>
<reference evidence="8" key="1">
    <citation type="submission" date="2015-10" db="EMBL/GenBank/DDBJ databases">
        <authorList>
            <person name="Luecker S."/>
            <person name="Luecker S."/>
        </authorList>
    </citation>
    <scope>NUCLEOTIDE SEQUENCE [LARGE SCALE GENOMIC DNA]</scope>
</reference>
<sequence length="499" mass="54484">MSACEIIGNTGAEERLTAPTHKHESRSTSDMKPLELSWIDVSLLMCLWGLVLVCSVISLGVAAPTVFLLIATILIVRNPSNGLLILLLIFYAPAITVGLPNIFTVTASLVLVRTVLMNPASLAGLLLRPSRVLLWAGVFVLFVTIQTMFSDNIMLALTYYKKYLEGIVLLGILSVSIRSSDDLRRVLSWWAIVAGLATLVKAIHIYMGDDTVLYRTMEKMFANDAFDLEHRIHIRHGGETGRRFLLPGEEPNYTSAGLAFPFAMALAFYRNSRGSSKIFWTVIAGLTAVACVGTYSRSGFLVIALIGGLYLLRGNLAQAVVPLGLLGGVFIAAVTLIPSLHKRIFGIGGAVQEGATGRFDLWQQAIDMWLESPVFGSGMSSFYDRYHGAVHNSYLQVLAETGLVGFLLYLMVIVTAVRIGQRLHAGVPHACDSREIELSAMTRAGLIGFCFMISTVTYQDVKLFWLALGMYAAMFTVSRHATADQPPPIVSHHRIIGEA</sequence>
<proteinExistence type="predicted"/>
<feature type="transmembrane region" description="Helical" evidence="5">
    <location>
        <begin position="463"/>
        <end position="481"/>
    </location>
</feature>